<evidence type="ECO:0000313" key="2">
    <source>
        <dbReference type="Proteomes" id="UP000284706"/>
    </source>
</evidence>
<dbReference type="STRING" id="231916.A0A409YDE0"/>
<evidence type="ECO:0008006" key="3">
    <source>
        <dbReference type="Google" id="ProtNLM"/>
    </source>
</evidence>
<dbReference type="InParanoid" id="A0A409YDE0"/>
<dbReference type="Proteomes" id="UP000284706">
    <property type="component" value="Unassembled WGS sequence"/>
</dbReference>
<dbReference type="OrthoDB" id="3349471at2759"/>
<comment type="caution">
    <text evidence="1">The sequence shown here is derived from an EMBL/GenBank/DDBJ whole genome shotgun (WGS) entry which is preliminary data.</text>
</comment>
<dbReference type="InterPro" id="IPR008949">
    <property type="entry name" value="Isoprenoid_synthase_dom_sf"/>
</dbReference>
<keyword evidence="2" id="KW-1185">Reference proteome</keyword>
<gene>
    <name evidence="1" type="ORF">CVT26_015612</name>
</gene>
<evidence type="ECO:0000313" key="1">
    <source>
        <dbReference type="EMBL" id="PPR01011.1"/>
    </source>
</evidence>
<accession>A0A409YDE0</accession>
<organism evidence="1 2">
    <name type="scientific">Gymnopilus dilepis</name>
    <dbReference type="NCBI Taxonomy" id="231916"/>
    <lineage>
        <taxon>Eukaryota</taxon>
        <taxon>Fungi</taxon>
        <taxon>Dikarya</taxon>
        <taxon>Basidiomycota</taxon>
        <taxon>Agaricomycotina</taxon>
        <taxon>Agaricomycetes</taxon>
        <taxon>Agaricomycetidae</taxon>
        <taxon>Agaricales</taxon>
        <taxon>Agaricineae</taxon>
        <taxon>Hymenogastraceae</taxon>
        <taxon>Gymnopilus</taxon>
    </lineage>
</organism>
<dbReference type="EMBL" id="NHYE01000971">
    <property type="protein sequence ID" value="PPR01011.1"/>
    <property type="molecule type" value="Genomic_DNA"/>
</dbReference>
<dbReference type="Gene3D" id="1.10.600.10">
    <property type="entry name" value="Farnesyl Diphosphate Synthase"/>
    <property type="match status" value="1"/>
</dbReference>
<reference evidence="1 2" key="1">
    <citation type="journal article" date="2018" name="Evol. Lett.">
        <title>Horizontal gene cluster transfer increased hallucinogenic mushroom diversity.</title>
        <authorList>
            <person name="Reynolds H.T."/>
            <person name="Vijayakumar V."/>
            <person name="Gluck-Thaler E."/>
            <person name="Korotkin H.B."/>
            <person name="Matheny P.B."/>
            <person name="Slot J.C."/>
        </authorList>
    </citation>
    <scope>NUCLEOTIDE SEQUENCE [LARGE SCALE GENOMIC DNA]</scope>
    <source>
        <strain evidence="1 2">SRW20</strain>
    </source>
</reference>
<name>A0A409YDE0_9AGAR</name>
<dbReference type="SUPFAM" id="SSF48576">
    <property type="entry name" value="Terpenoid synthases"/>
    <property type="match status" value="1"/>
</dbReference>
<protein>
    <recommendedName>
        <fullName evidence="3">Terpene synthase</fullName>
    </recommendedName>
</protein>
<proteinExistence type="predicted"/>
<dbReference type="AlphaFoldDB" id="A0A409YDE0"/>
<sequence length="320" mass="36506">MPSALSHPVDTSEFPAYFSLLPVRVHHEAKAIDEAALEAINICAPEGSKVRKSALRRLCNPLGGPYILCFPESDTEKLKLFAQCFELFWTHDDITEDLPHSVAQREHALLLQALDPPQDWNNDTGETVGKKKQYLRTLRDAMFALDPVLTPALFESVRQFLEAWDTRERQEFGTMEEYWPYRLVDGGADHCFAFLRWAMNISLTDEDRQVVSAFEASHAKIMTLINDYFSWNMEKFTKTGVVFNSVPILMRQYGLQEDLARTLVKGLIISEQQKAAALKRKLEEVGVSAMVQRYIEGLELFAAGNMYWSASCARYNNPQQ</sequence>
<dbReference type="Pfam" id="PF19086">
    <property type="entry name" value="Terpene_syn_C_2"/>
    <property type="match status" value="1"/>
</dbReference>